<sequence length="165" mass="18635">MVANHLDCAYRETVGWLDWNVVVADPNHQRLGLDCCRSLHRFRIFVFTNIRRLNALHLGTTQRVCVWTAFPLVVLSILGACSIINRFTSITGELFGLLIAMLFMQQAIKGVVDEFGIPKSQNPNQPAMKSSWRFGNGMFALVLSFGLLLTSLQSRKARSWRYGTS</sequence>
<dbReference type="PANTHER" id="PTHR11453">
    <property type="entry name" value="ANION EXCHANGE PROTEIN"/>
    <property type="match status" value="1"/>
</dbReference>
<name>A0A251SUF9_HELAN</name>
<dbReference type="InParanoid" id="A0A251SUF9"/>
<evidence type="ECO:0000256" key="6">
    <source>
        <dbReference type="SAM" id="Phobius"/>
    </source>
</evidence>
<evidence type="ECO:0000259" key="7">
    <source>
        <dbReference type="Pfam" id="PF00955"/>
    </source>
</evidence>
<feature type="transmembrane region" description="Helical" evidence="6">
    <location>
        <begin position="66"/>
        <end position="87"/>
    </location>
</feature>
<comment type="similarity">
    <text evidence="2">Belongs to the anion exchanger (TC 2.A.31.3) family.</text>
</comment>
<evidence type="ECO:0000313" key="9">
    <source>
        <dbReference type="Proteomes" id="UP000215914"/>
    </source>
</evidence>
<dbReference type="PANTHER" id="PTHR11453:SF99">
    <property type="entry name" value="BICARBONATE TRANSPORTER"/>
    <property type="match status" value="1"/>
</dbReference>
<accession>A0A251SUF9</accession>
<keyword evidence="9" id="KW-1185">Reference proteome</keyword>
<dbReference type="GO" id="GO:0005452">
    <property type="term" value="F:solute:inorganic anion antiporter activity"/>
    <property type="evidence" value="ECO:0007669"/>
    <property type="project" value="InterPro"/>
</dbReference>
<keyword evidence="4 6" id="KW-1133">Transmembrane helix</keyword>
<evidence type="ECO:0000256" key="2">
    <source>
        <dbReference type="ARBA" id="ARBA00006262"/>
    </source>
</evidence>
<organism evidence="8 9">
    <name type="scientific">Helianthus annuus</name>
    <name type="common">Common sunflower</name>
    <dbReference type="NCBI Taxonomy" id="4232"/>
    <lineage>
        <taxon>Eukaryota</taxon>
        <taxon>Viridiplantae</taxon>
        <taxon>Streptophyta</taxon>
        <taxon>Embryophyta</taxon>
        <taxon>Tracheophyta</taxon>
        <taxon>Spermatophyta</taxon>
        <taxon>Magnoliopsida</taxon>
        <taxon>eudicotyledons</taxon>
        <taxon>Gunneridae</taxon>
        <taxon>Pentapetalae</taxon>
        <taxon>asterids</taxon>
        <taxon>campanulids</taxon>
        <taxon>Asterales</taxon>
        <taxon>Asteraceae</taxon>
        <taxon>Asteroideae</taxon>
        <taxon>Heliantheae alliance</taxon>
        <taxon>Heliantheae</taxon>
        <taxon>Helianthus</taxon>
    </lineage>
</organism>
<dbReference type="GO" id="GO:0006820">
    <property type="term" value="P:monoatomic anion transport"/>
    <property type="evidence" value="ECO:0007669"/>
    <property type="project" value="InterPro"/>
</dbReference>
<evidence type="ECO:0000256" key="5">
    <source>
        <dbReference type="ARBA" id="ARBA00023136"/>
    </source>
</evidence>
<evidence type="ECO:0000256" key="1">
    <source>
        <dbReference type="ARBA" id="ARBA00004141"/>
    </source>
</evidence>
<dbReference type="Pfam" id="PF00955">
    <property type="entry name" value="HCO3_cotransp"/>
    <property type="match status" value="1"/>
</dbReference>
<reference evidence="9" key="1">
    <citation type="journal article" date="2017" name="Nature">
        <title>The sunflower genome provides insights into oil metabolism, flowering and Asterid evolution.</title>
        <authorList>
            <person name="Badouin H."/>
            <person name="Gouzy J."/>
            <person name="Grassa C.J."/>
            <person name="Murat F."/>
            <person name="Staton S.E."/>
            <person name="Cottret L."/>
            <person name="Lelandais-Briere C."/>
            <person name="Owens G.L."/>
            <person name="Carrere S."/>
            <person name="Mayjonade B."/>
            <person name="Legrand L."/>
            <person name="Gill N."/>
            <person name="Kane N.C."/>
            <person name="Bowers J.E."/>
            <person name="Hubner S."/>
            <person name="Bellec A."/>
            <person name="Berard A."/>
            <person name="Berges H."/>
            <person name="Blanchet N."/>
            <person name="Boniface M.C."/>
            <person name="Brunel D."/>
            <person name="Catrice O."/>
            <person name="Chaidir N."/>
            <person name="Claudel C."/>
            <person name="Donnadieu C."/>
            <person name="Faraut T."/>
            <person name="Fievet G."/>
            <person name="Helmstetter N."/>
            <person name="King M."/>
            <person name="Knapp S.J."/>
            <person name="Lai Z."/>
            <person name="Le Paslier M.C."/>
            <person name="Lippi Y."/>
            <person name="Lorenzon L."/>
            <person name="Mandel J.R."/>
            <person name="Marage G."/>
            <person name="Marchand G."/>
            <person name="Marquand E."/>
            <person name="Bret-Mestries E."/>
            <person name="Morien E."/>
            <person name="Nambeesan S."/>
            <person name="Nguyen T."/>
            <person name="Pegot-Espagnet P."/>
            <person name="Pouilly N."/>
            <person name="Raftis F."/>
            <person name="Sallet E."/>
            <person name="Schiex T."/>
            <person name="Thomas J."/>
            <person name="Vandecasteele C."/>
            <person name="Vares D."/>
            <person name="Vear F."/>
            <person name="Vautrin S."/>
            <person name="Crespi M."/>
            <person name="Mangin B."/>
            <person name="Burke J.M."/>
            <person name="Salse J."/>
            <person name="Munos S."/>
            <person name="Vincourt P."/>
            <person name="Rieseberg L.H."/>
            <person name="Langlade N.B."/>
        </authorList>
    </citation>
    <scope>NUCLEOTIDE SEQUENCE [LARGE SCALE GENOMIC DNA]</scope>
    <source>
        <strain evidence="9">cv. SF193</strain>
    </source>
</reference>
<protein>
    <submittedName>
        <fullName evidence="8">Putative bicarbonate transporter, eukaryotic</fullName>
    </submittedName>
</protein>
<feature type="domain" description="Bicarbonate transporter-like transmembrane" evidence="7">
    <location>
        <begin position="58"/>
        <end position="119"/>
    </location>
</feature>
<evidence type="ECO:0000256" key="3">
    <source>
        <dbReference type="ARBA" id="ARBA00022692"/>
    </source>
</evidence>
<dbReference type="InterPro" id="IPR003020">
    <property type="entry name" value="HCO3_transpt_euk"/>
</dbReference>
<keyword evidence="3 6" id="KW-0812">Transmembrane</keyword>
<dbReference type="Proteomes" id="UP000215914">
    <property type="component" value="Chromosome 13"/>
</dbReference>
<gene>
    <name evidence="8" type="ORF">HannXRQ_Chr13g0410921</name>
</gene>
<evidence type="ECO:0000256" key="4">
    <source>
        <dbReference type="ARBA" id="ARBA00022989"/>
    </source>
</evidence>
<comment type="subcellular location">
    <subcellularLocation>
        <location evidence="1">Membrane</location>
        <topology evidence="1">Multi-pass membrane protein</topology>
    </subcellularLocation>
</comment>
<dbReference type="GO" id="GO:0016020">
    <property type="term" value="C:membrane"/>
    <property type="evidence" value="ECO:0007669"/>
    <property type="project" value="UniProtKB-SubCell"/>
</dbReference>
<dbReference type="InterPro" id="IPR011531">
    <property type="entry name" value="HCO3_transpt-like_TM_dom"/>
</dbReference>
<proteinExistence type="inferred from homology"/>
<dbReference type="EMBL" id="CM007902">
    <property type="protein sequence ID" value="OTG02249.1"/>
    <property type="molecule type" value="Genomic_DNA"/>
</dbReference>
<feature type="transmembrane region" description="Helical" evidence="6">
    <location>
        <begin position="132"/>
        <end position="152"/>
    </location>
</feature>
<evidence type="ECO:0000313" key="8">
    <source>
        <dbReference type="EMBL" id="OTG02249.1"/>
    </source>
</evidence>
<keyword evidence="5 6" id="KW-0472">Membrane</keyword>
<dbReference type="AlphaFoldDB" id="A0A251SUF9"/>